<dbReference type="Proteomes" id="UP000616201">
    <property type="component" value="Unassembled WGS sequence"/>
</dbReference>
<dbReference type="EMBL" id="PRDK01000005">
    <property type="protein sequence ID" value="MBE8713809.1"/>
    <property type="molecule type" value="Genomic_DNA"/>
</dbReference>
<feature type="region of interest" description="Disordered" evidence="1">
    <location>
        <begin position="1"/>
        <end position="21"/>
    </location>
</feature>
<evidence type="ECO:0000313" key="4">
    <source>
        <dbReference type="Proteomes" id="UP000616201"/>
    </source>
</evidence>
<dbReference type="AlphaFoldDB" id="A0A928V0B4"/>
<feature type="transmembrane region" description="Helical" evidence="2">
    <location>
        <begin position="49"/>
        <end position="69"/>
    </location>
</feature>
<keyword evidence="2" id="KW-0812">Transmembrane</keyword>
<name>A0A928V0B4_9SPHI</name>
<evidence type="ECO:0000313" key="3">
    <source>
        <dbReference type="EMBL" id="MBE8713809.1"/>
    </source>
</evidence>
<organism evidence="3 4">
    <name type="scientific">Sphingobacterium hungaricum</name>
    <dbReference type="NCBI Taxonomy" id="2082723"/>
    <lineage>
        <taxon>Bacteria</taxon>
        <taxon>Pseudomonadati</taxon>
        <taxon>Bacteroidota</taxon>
        <taxon>Sphingobacteriia</taxon>
        <taxon>Sphingobacteriales</taxon>
        <taxon>Sphingobacteriaceae</taxon>
        <taxon>Sphingobacterium</taxon>
    </lineage>
</organism>
<protein>
    <submittedName>
        <fullName evidence="3">Uncharacterized protein</fullName>
    </submittedName>
</protein>
<evidence type="ECO:0000256" key="1">
    <source>
        <dbReference type="SAM" id="MobiDB-lite"/>
    </source>
</evidence>
<evidence type="ECO:0000256" key="2">
    <source>
        <dbReference type="SAM" id="Phobius"/>
    </source>
</evidence>
<gene>
    <name evidence="3" type="ORF">C4F49_08960</name>
</gene>
<keyword evidence="4" id="KW-1185">Reference proteome</keyword>
<keyword evidence="2" id="KW-0472">Membrane</keyword>
<sequence length="257" mass="28964">MKENEFDDFFKKSLENKEETPHSRVWDKIAAELDQQSKVVPFRKTSKKWYPYASIAALLMLFGVSVLLFRNQDTVESTDTQATVQPEIEQSITSEKPATLETPKESEVLPEKKTMLAASQKIDSKKSSKVLNATEELPRTEEFVENVVEEKENFIAVIPVKSPAIEKQTVPIEPAKVVVAVTEVEPIQPLIDLPEYEETMIATTKSKVKSNFVTQVLNAVSESIDISSSKDVLFSNDEEGTLKINIIDAFARNRKKK</sequence>
<reference evidence="3" key="1">
    <citation type="submission" date="2018-02" db="EMBL/GenBank/DDBJ databases">
        <authorList>
            <person name="Vasarhelyi B.M."/>
            <person name="Deshmukh S."/>
            <person name="Balint B."/>
            <person name="Kukolya J."/>
        </authorList>
    </citation>
    <scope>NUCLEOTIDE SEQUENCE</scope>
    <source>
        <strain evidence="3">KB22</strain>
    </source>
</reference>
<proteinExistence type="predicted"/>
<dbReference type="RefSeq" id="WP_196933961.1">
    <property type="nucleotide sequence ID" value="NZ_MU158697.1"/>
</dbReference>
<keyword evidence="2" id="KW-1133">Transmembrane helix</keyword>
<accession>A0A928V0B4</accession>
<comment type="caution">
    <text evidence="3">The sequence shown here is derived from an EMBL/GenBank/DDBJ whole genome shotgun (WGS) entry which is preliminary data.</text>
</comment>